<accession>A0A1I7D797</accession>
<reference evidence="3" key="1">
    <citation type="submission" date="2016-10" db="EMBL/GenBank/DDBJ databases">
        <authorList>
            <person name="Varghese N."/>
            <person name="Submissions S."/>
        </authorList>
    </citation>
    <scope>NUCLEOTIDE SEQUENCE [LARGE SCALE GENOMIC DNA]</scope>
    <source>
        <strain evidence="3">DSM 46136</strain>
    </source>
</reference>
<keyword evidence="1" id="KW-0812">Transmembrane</keyword>
<protein>
    <submittedName>
        <fullName evidence="2">Uncharacterized protein</fullName>
    </submittedName>
</protein>
<gene>
    <name evidence="2" type="ORF">SAMN05660657_05402</name>
</gene>
<dbReference type="AlphaFoldDB" id="A0A1I7D797"/>
<keyword evidence="1" id="KW-1133">Transmembrane helix</keyword>
<feature type="transmembrane region" description="Helical" evidence="1">
    <location>
        <begin position="12"/>
        <end position="32"/>
    </location>
</feature>
<dbReference type="OrthoDB" id="5242306at2"/>
<sequence length="111" mass="11484">MLAAAQNLNLLVRFLLELALLGVVAAAAWRGLRSSAARLAGVVLLPAMVAVGWVVLVHGDWMPQPVRTTAQIAALALGVVALGRLGFRALTISALAGLAVANAVLLVVWNQ</sequence>
<evidence type="ECO:0000313" key="2">
    <source>
        <dbReference type="EMBL" id="SFU07485.1"/>
    </source>
</evidence>
<dbReference type="Pfam" id="PF10823">
    <property type="entry name" value="DUF2568"/>
    <property type="match status" value="1"/>
</dbReference>
<dbReference type="EMBL" id="FPBA01000036">
    <property type="protein sequence ID" value="SFU07485.1"/>
    <property type="molecule type" value="Genomic_DNA"/>
</dbReference>
<dbReference type="Proteomes" id="UP000199546">
    <property type="component" value="Unassembled WGS sequence"/>
</dbReference>
<name>A0A1I7D797_9ACTN</name>
<dbReference type="InterPro" id="IPR021214">
    <property type="entry name" value="DUF2568"/>
</dbReference>
<dbReference type="RefSeq" id="WP_093584640.1">
    <property type="nucleotide sequence ID" value="NZ_FPBA01000036.1"/>
</dbReference>
<feature type="transmembrane region" description="Helical" evidence="1">
    <location>
        <begin position="89"/>
        <end position="109"/>
    </location>
</feature>
<feature type="transmembrane region" description="Helical" evidence="1">
    <location>
        <begin position="39"/>
        <end position="59"/>
    </location>
</feature>
<dbReference type="STRING" id="1296565.SAMN05660657_05402"/>
<keyword evidence="1" id="KW-0472">Membrane</keyword>
<evidence type="ECO:0000256" key="1">
    <source>
        <dbReference type="SAM" id="Phobius"/>
    </source>
</evidence>
<proteinExistence type="predicted"/>
<organism evidence="2 3">
    <name type="scientific">Geodermatophilus amargosae</name>
    <dbReference type="NCBI Taxonomy" id="1296565"/>
    <lineage>
        <taxon>Bacteria</taxon>
        <taxon>Bacillati</taxon>
        <taxon>Actinomycetota</taxon>
        <taxon>Actinomycetes</taxon>
        <taxon>Geodermatophilales</taxon>
        <taxon>Geodermatophilaceae</taxon>
        <taxon>Geodermatophilus</taxon>
    </lineage>
</organism>
<evidence type="ECO:0000313" key="3">
    <source>
        <dbReference type="Proteomes" id="UP000199546"/>
    </source>
</evidence>
<keyword evidence="3" id="KW-1185">Reference proteome</keyword>